<evidence type="ECO:0000313" key="3">
    <source>
        <dbReference type="Proteomes" id="UP000292082"/>
    </source>
</evidence>
<feature type="transmembrane region" description="Helical" evidence="1">
    <location>
        <begin position="65"/>
        <end position="81"/>
    </location>
</feature>
<dbReference type="AlphaFoldDB" id="A0A4V2K7F3"/>
<protein>
    <submittedName>
        <fullName evidence="2">Uncharacterized protein</fullName>
    </submittedName>
</protein>
<organism evidence="2 3">
    <name type="scientific">Dichomitus squalens</name>
    <dbReference type="NCBI Taxonomy" id="114155"/>
    <lineage>
        <taxon>Eukaryota</taxon>
        <taxon>Fungi</taxon>
        <taxon>Dikarya</taxon>
        <taxon>Basidiomycota</taxon>
        <taxon>Agaricomycotina</taxon>
        <taxon>Agaricomycetes</taxon>
        <taxon>Polyporales</taxon>
        <taxon>Polyporaceae</taxon>
        <taxon>Dichomitus</taxon>
    </lineage>
</organism>
<accession>A0A4V2K7F3</accession>
<sequence length="82" mass="9167">MLAHSGGCHDVSRWWLVRLVDPCIYARAPVVPKLVVLCSPPDPPLYHVHICGDVASRDRSMRNHRKIVILLTLLMSIVASVD</sequence>
<keyword evidence="3" id="KW-1185">Reference proteome</keyword>
<name>A0A4V2K7F3_9APHY</name>
<keyword evidence="1" id="KW-0812">Transmembrane</keyword>
<evidence type="ECO:0000313" key="2">
    <source>
        <dbReference type="EMBL" id="TBU55938.1"/>
    </source>
</evidence>
<evidence type="ECO:0000256" key="1">
    <source>
        <dbReference type="SAM" id="Phobius"/>
    </source>
</evidence>
<keyword evidence="1" id="KW-1133">Transmembrane helix</keyword>
<proteinExistence type="predicted"/>
<dbReference type="Proteomes" id="UP000292082">
    <property type="component" value="Unassembled WGS sequence"/>
</dbReference>
<keyword evidence="1" id="KW-0472">Membrane</keyword>
<reference evidence="2 3" key="1">
    <citation type="submission" date="2019-01" db="EMBL/GenBank/DDBJ databases">
        <title>Draft genome sequences of three monokaryotic isolates of the white-rot basidiomycete fungus Dichomitus squalens.</title>
        <authorList>
            <consortium name="DOE Joint Genome Institute"/>
            <person name="Lopez S.C."/>
            <person name="Andreopoulos B."/>
            <person name="Pangilinan J."/>
            <person name="Lipzen A."/>
            <person name="Riley R."/>
            <person name="Ahrendt S."/>
            <person name="Ng V."/>
            <person name="Barry K."/>
            <person name="Daum C."/>
            <person name="Grigoriev I.V."/>
            <person name="Hilden K.S."/>
            <person name="Makela M.R."/>
            <person name="de Vries R.P."/>
        </authorList>
    </citation>
    <scope>NUCLEOTIDE SEQUENCE [LARGE SCALE GENOMIC DNA]</scope>
    <source>
        <strain evidence="2 3">CBS 464.89</strain>
    </source>
</reference>
<dbReference type="EMBL" id="ML145160">
    <property type="protein sequence ID" value="TBU55938.1"/>
    <property type="molecule type" value="Genomic_DNA"/>
</dbReference>
<gene>
    <name evidence="2" type="ORF">BD310DRAFT_932522</name>
</gene>